<organism evidence="3 4">
    <name type="scientific">Hericium alpestre</name>
    <dbReference type="NCBI Taxonomy" id="135208"/>
    <lineage>
        <taxon>Eukaryota</taxon>
        <taxon>Fungi</taxon>
        <taxon>Dikarya</taxon>
        <taxon>Basidiomycota</taxon>
        <taxon>Agaricomycotina</taxon>
        <taxon>Agaricomycetes</taxon>
        <taxon>Russulales</taxon>
        <taxon>Hericiaceae</taxon>
        <taxon>Hericium</taxon>
    </lineage>
</organism>
<feature type="region of interest" description="Disordered" evidence="2">
    <location>
        <begin position="1"/>
        <end position="95"/>
    </location>
</feature>
<feature type="compositionally biased region" description="Basic and acidic residues" evidence="2">
    <location>
        <begin position="44"/>
        <end position="55"/>
    </location>
</feature>
<keyword evidence="1" id="KW-0175">Coiled coil</keyword>
<proteinExistence type="predicted"/>
<feature type="compositionally biased region" description="Basic residues" evidence="2">
    <location>
        <begin position="71"/>
        <end position="82"/>
    </location>
</feature>
<feature type="compositionally biased region" description="Polar residues" evidence="2">
    <location>
        <begin position="1023"/>
        <end position="1045"/>
    </location>
</feature>
<evidence type="ECO:0000313" key="4">
    <source>
        <dbReference type="Proteomes" id="UP000298061"/>
    </source>
</evidence>
<feature type="compositionally biased region" description="Low complexity" evidence="2">
    <location>
        <begin position="1007"/>
        <end position="1022"/>
    </location>
</feature>
<feature type="compositionally biased region" description="Low complexity" evidence="2">
    <location>
        <begin position="965"/>
        <end position="976"/>
    </location>
</feature>
<dbReference type="EMBL" id="SFCI01000148">
    <property type="protein sequence ID" value="TFY82041.1"/>
    <property type="molecule type" value="Genomic_DNA"/>
</dbReference>
<evidence type="ECO:0000256" key="1">
    <source>
        <dbReference type="SAM" id="Coils"/>
    </source>
</evidence>
<feature type="coiled-coil region" evidence="1">
    <location>
        <begin position="656"/>
        <end position="858"/>
    </location>
</feature>
<dbReference type="OrthoDB" id="2593174at2759"/>
<feature type="region of interest" description="Disordered" evidence="2">
    <location>
        <begin position="138"/>
        <end position="168"/>
    </location>
</feature>
<dbReference type="AlphaFoldDB" id="A0A4Z0A6Z7"/>
<dbReference type="PANTHER" id="PTHR45615:SF80">
    <property type="entry name" value="GRIP DOMAIN-CONTAINING PROTEIN"/>
    <property type="match status" value="1"/>
</dbReference>
<evidence type="ECO:0008006" key="5">
    <source>
        <dbReference type="Google" id="ProtNLM"/>
    </source>
</evidence>
<accession>A0A4Z0A6Z7</accession>
<name>A0A4Z0A6Z7_9AGAM</name>
<feature type="compositionally biased region" description="Pro residues" evidence="2">
    <location>
        <begin position="57"/>
        <end position="67"/>
    </location>
</feature>
<feature type="region of interest" description="Disordered" evidence="2">
    <location>
        <begin position="965"/>
        <end position="1141"/>
    </location>
</feature>
<evidence type="ECO:0000313" key="3">
    <source>
        <dbReference type="EMBL" id="TFY82041.1"/>
    </source>
</evidence>
<protein>
    <recommendedName>
        <fullName evidence="5">Myosin tail domain-containing protein</fullName>
    </recommendedName>
</protein>
<feature type="region of interest" description="Disordered" evidence="2">
    <location>
        <begin position="574"/>
        <end position="598"/>
    </location>
</feature>
<feature type="compositionally biased region" description="Basic and acidic residues" evidence="2">
    <location>
        <begin position="421"/>
        <end position="436"/>
    </location>
</feature>
<sequence>MWSRLSSALKRQPGEQSDVEPSHPSVISGILEQHPNLSVFHNHNTNEDHENHHPGELPFPTPSPPSSPSKNGRRGMFKRMSKGPKDDGSESPAVMPLKLPLSLPKKVKSHLNLHTNTNGTMLHFVNWSLLNLSSESQMSLNHQPDSANDKGRPSLESAASPATPIDGRFGSIRSILRDRNTPGTGQSVRFFSRDAYKTISPDVSAASEQEEAALIDRLQLTSPDSKGELSRSRNRPRPAAQDLFSPSKSSTSPPGTPREGSLMMPIPPSDMSNIFDLSQRDISAIPPNTGHSLLDNAIELIDSDISREESMPPTPPPKTDETAFHSMEKSSMSIHDRSHSFSFGQKVFQAMPKSSPPITSTPVDHAKLSGGLPIDIARPPSRNRAMSDTIFHSMSRYSPAPEADINDMSGSSLLVYSTPASEREQSRERERAEPDPFRANATTYYTPGTMIPPTPPHSTHTRKASREEDLIWNLRTQLTLQQELCTQYELDLGARDEIVSSLSMRLETAEKEAEKRKNVLRGWKKKVMELEKLCRHLENEADSSRQESFERSIMDEASGEALRQLHRQISALEREKSDVAKKSEQLQEAKDRAEGWVQEREEEIARLKEELKKQDESLKSVTAGVLESLKDEGNSSQLGSDSASLQLAEAKWDVERGQLLTNVDELREAKDATEAELESAKAALMQRDQEMAVMKAELEAQWKNTEEDGDQISTLKREKDTLQNELVALEAKVEAMELEWNESENQKQALENDAHEAWTMKEELEREKEQLEEELRSEQEHADELTHALQEREDRIASLQQELKYANDNANRLEQQVRDRNEEVERLAHQVVAREDDVEEVRSELKTLDRQHSHAMEEQRRAVIDLTAREEEARAHLEAAIKEKAEADLSTRTLTDRVHLLEGEIEKLRKQVHQLQAESADKDMHLVQLNKSKEVLTEDYASLNIALDSKQQELELLKRRLSLKGTAGATPAPTKTMGHRRESSIATPSFSRPVSRLSDASKDGRLSDTPSTSSKPTTLGKSIRTNGSGSSTPATTVSNTKSNGSMGPPASTKPRASISTPTPLHGRMPSAPLARSAVKTSAATPKASMLRRTSSATAAEPSRMAKASAPPARGVTSPVLSEVDEKENTEPNLKRRSLVAA</sequence>
<comment type="caution">
    <text evidence="3">The sequence shown here is derived from an EMBL/GenBank/DDBJ whole genome shotgun (WGS) entry which is preliminary data.</text>
</comment>
<evidence type="ECO:0000256" key="2">
    <source>
        <dbReference type="SAM" id="MobiDB-lite"/>
    </source>
</evidence>
<dbReference type="Proteomes" id="UP000298061">
    <property type="component" value="Unassembled WGS sequence"/>
</dbReference>
<feature type="region of interest" description="Disordered" evidence="2">
    <location>
        <begin position="354"/>
        <end position="382"/>
    </location>
</feature>
<feature type="coiled-coil region" evidence="1">
    <location>
        <begin position="891"/>
        <end position="960"/>
    </location>
</feature>
<feature type="region of interest" description="Disordered" evidence="2">
    <location>
        <begin position="417"/>
        <end position="461"/>
    </location>
</feature>
<dbReference type="PANTHER" id="PTHR45615">
    <property type="entry name" value="MYOSIN HEAVY CHAIN, NON-MUSCLE"/>
    <property type="match status" value="1"/>
</dbReference>
<dbReference type="STRING" id="135208.A0A4Z0A6Z7"/>
<feature type="region of interest" description="Disordered" evidence="2">
    <location>
        <begin position="215"/>
        <end position="266"/>
    </location>
</feature>
<gene>
    <name evidence="3" type="ORF">EWM64_g1968</name>
</gene>
<reference evidence="3 4" key="1">
    <citation type="submission" date="2019-02" db="EMBL/GenBank/DDBJ databases">
        <title>Genome sequencing of the rare red list fungi Hericium alpestre (H. flagellum).</title>
        <authorList>
            <person name="Buettner E."/>
            <person name="Kellner H."/>
        </authorList>
    </citation>
    <scope>NUCLEOTIDE SEQUENCE [LARGE SCALE GENOMIC DNA]</scope>
    <source>
        <strain evidence="3 4">DSM 108284</strain>
    </source>
</reference>
<keyword evidence="4" id="KW-1185">Reference proteome</keyword>